<gene>
    <name evidence="8" type="ORF">CANVERA_P3664</name>
</gene>
<evidence type="ECO:0000313" key="9">
    <source>
        <dbReference type="Proteomes" id="UP001152885"/>
    </source>
</evidence>
<comment type="similarity">
    <text evidence="2">Belongs to the class-I pyridoxal-phosphate-dependent aminotransferase family.</text>
</comment>
<sequence>MPIESLISKRASGRTSGHFTQGPKDQPPKGFKPHSNPLALSYGTPNDGFFPIDSIDINLVEYPFEHVVKINSITKNSLENLHLTGSSNGVQTKTPPLDSKNSVHIERHTSDPNIIDLSNGLQYANVAGHRPLLNFTKEFIKKTHNPNYSNWDSILTTGASDGLNKACDAILDKDDVILIEEFTFAPFLRFSSHTGAKAIPIKLDLNAESQGINYEYLKDLLENWPDDLPKPKALYTIATGQNPIGTTQTLELRNKIYELAVKHDFIIIEDDPYGYLTLPKYRKPEIGLHFKLNDFITIEDYLQNHLTPSYLELDTEGRVIRVETFSKLFAPGLRLGFVIAHEKVINAIRNYSEIVNRGSSGLSQLIVNNVIQQHFKGVDGWLQWIFKMRLTYSHRKDLLLSTIFESEAYNRGLVDVIDPKAGMFATLKINFPKDVNVIEKMKLLEWKFIANGVLAVPSFNMAVDKKFSENRCDFFRLCYAPANDDEELIEGGQRLVKSVLEFFDNNLQF</sequence>
<dbReference type="EMBL" id="CANTUO010000004">
    <property type="protein sequence ID" value="CAI5759155.1"/>
    <property type="molecule type" value="Genomic_DNA"/>
</dbReference>
<dbReference type="PANTHER" id="PTHR42790:SF2">
    <property type="entry name" value="AROMATIC AMINO ACID AMINOTRANSFERASE 2"/>
    <property type="match status" value="1"/>
</dbReference>
<feature type="region of interest" description="Disordered" evidence="6">
    <location>
        <begin position="1"/>
        <end position="38"/>
    </location>
</feature>
<evidence type="ECO:0000256" key="4">
    <source>
        <dbReference type="ARBA" id="ARBA00022679"/>
    </source>
</evidence>
<dbReference type="InterPro" id="IPR050859">
    <property type="entry name" value="Class-I_PLP-dep_aminotransf"/>
</dbReference>
<dbReference type="InterPro" id="IPR004839">
    <property type="entry name" value="Aminotransferase_I/II_large"/>
</dbReference>
<dbReference type="GO" id="GO:0008793">
    <property type="term" value="F:aromatic-amino-acid transaminase activity"/>
    <property type="evidence" value="ECO:0007669"/>
    <property type="project" value="TreeGrafter"/>
</dbReference>
<evidence type="ECO:0000259" key="7">
    <source>
        <dbReference type="Pfam" id="PF00155"/>
    </source>
</evidence>
<dbReference type="GO" id="GO:0030170">
    <property type="term" value="F:pyridoxal phosphate binding"/>
    <property type="evidence" value="ECO:0007669"/>
    <property type="project" value="InterPro"/>
</dbReference>
<keyword evidence="4" id="KW-0808">Transferase</keyword>
<proteinExistence type="inferred from homology"/>
<comment type="cofactor">
    <cofactor evidence="1">
        <name>pyridoxal 5'-phosphate</name>
        <dbReference type="ChEBI" id="CHEBI:597326"/>
    </cofactor>
</comment>
<protein>
    <recommendedName>
        <fullName evidence="7">Aminotransferase class I/classII large domain-containing protein</fullName>
    </recommendedName>
</protein>
<dbReference type="CDD" id="cd00609">
    <property type="entry name" value="AAT_like"/>
    <property type="match status" value="1"/>
</dbReference>
<keyword evidence="9" id="KW-1185">Reference proteome</keyword>
<reference evidence="8" key="1">
    <citation type="submission" date="2022-12" db="EMBL/GenBank/DDBJ databases">
        <authorList>
            <person name="Brejova B."/>
        </authorList>
    </citation>
    <scope>NUCLEOTIDE SEQUENCE</scope>
</reference>
<keyword evidence="5" id="KW-0663">Pyridoxal phosphate</keyword>
<dbReference type="GO" id="GO:0047536">
    <property type="term" value="F:2-aminoadipate transaminase activity"/>
    <property type="evidence" value="ECO:0007669"/>
    <property type="project" value="TreeGrafter"/>
</dbReference>
<dbReference type="Pfam" id="PF00155">
    <property type="entry name" value="Aminotran_1_2"/>
    <property type="match status" value="1"/>
</dbReference>
<evidence type="ECO:0000256" key="3">
    <source>
        <dbReference type="ARBA" id="ARBA00022576"/>
    </source>
</evidence>
<accession>A0A9W4TXU4</accession>
<dbReference type="InterPro" id="IPR015424">
    <property type="entry name" value="PyrdxlP-dep_Trfase"/>
</dbReference>
<evidence type="ECO:0000313" key="8">
    <source>
        <dbReference type="EMBL" id="CAI5759155.1"/>
    </source>
</evidence>
<organism evidence="8 9">
    <name type="scientific">Candida verbasci</name>
    <dbReference type="NCBI Taxonomy" id="1227364"/>
    <lineage>
        <taxon>Eukaryota</taxon>
        <taxon>Fungi</taxon>
        <taxon>Dikarya</taxon>
        <taxon>Ascomycota</taxon>
        <taxon>Saccharomycotina</taxon>
        <taxon>Pichiomycetes</taxon>
        <taxon>Debaryomycetaceae</taxon>
        <taxon>Candida/Lodderomyces clade</taxon>
        <taxon>Candida</taxon>
    </lineage>
</organism>
<keyword evidence="3" id="KW-0032">Aminotransferase</keyword>
<evidence type="ECO:0000256" key="6">
    <source>
        <dbReference type="SAM" id="MobiDB-lite"/>
    </source>
</evidence>
<dbReference type="Proteomes" id="UP001152885">
    <property type="component" value="Unassembled WGS sequence"/>
</dbReference>
<name>A0A9W4TXU4_9ASCO</name>
<evidence type="ECO:0000256" key="5">
    <source>
        <dbReference type="ARBA" id="ARBA00022898"/>
    </source>
</evidence>
<comment type="caution">
    <text evidence="8">The sequence shown here is derived from an EMBL/GenBank/DDBJ whole genome shotgun (WGS) entry which is preliminary data.</text>
</comment>
<dbReference type="Gene3D" id="3.40.640.10">
    <property type="entry name" value="Type I PLP-dependent aspartate aminotransferase-like (Major domain)"/>
    <property type="match status" value="1"/>
</dbReference>
<dbReference type="GO" id="GO:0009074">
    <property type="term" value="P:aromatic amino acid family catabolic process"/>
    <property type="evidence" value="ECO:0007669"/>
    <property type="project" value="TreeGrafter"/>
</dbReference>
<feature type="domain" description="Aminotransferase class I/classII large" evidence="7">
    <location>
        <begin position="118"/>
        <end position="488"/>
    </location>
</feature>
<dbReference type="SUPFAM" id="SSF53383">
    <property type="entry name" value="PLP-dependent transferases"/>
    <property type="match status" value="1"/>
</dbReference>
<dbReference type="GO" id="GO:0019878">
    <property type="term" value="P:lysine biosynthetic process via aminoadipic acid"/>
    <property type="evidence" value="ECO:0007669"/>
    <property type="project" value="TreeGrafter"/>
</dbReference>
<evidence type="ECO:0000256" key="2">
    <source>
        <dbReference type="ARBA" id="ARBA00007441"/>
    </source>
</evidence>
<dbReference type="InterPro" id="IPR015421">
    <property type="entry name" value="PyrdxlP-dep_Trfase_major"/>
</dbReference>
<dbReference type="PANTHER" id="PTHR42790">
    <property type="entry name" value="AMINOTRANSFERASE"/>
    <property type="match status" value="1"/>
</dbReference>
<dbReference type="AlphaFoldDB" id="A0A9W4TXU4"/>
<dbReference type="OrthoDB" id="691673at2759"/>
<dbReference type="GO" id="GO:0006571">
    <property type="term" value="P:tyrosine biosynthetic process"/>
    <property type="evidence" value="ECO:0007669"/>
    <property type="project" value="TreeGrafter"/>
</dbReference>
<evidence type="ECO:0000256" key="1">
    <source>
        <dbReference type="ARBA" id="ARBA00001933"/>
    </source>
</evidence>